<keyword evidence="3 8" id="KW-0863">Zinc-finger</keyword>
<dbReference type="OrthoDB" id="4748970at2759"/>
<dbReference type="AlphaFoldDB" id="A0A316V1R8"/>
<dbReference type="PANTHER" id="PTHR46179:SF13">
    <property type="entry name" value="C2H2-TYPE DOMAIN-CONTAINING PROTEIN"/>
    <property type="match status" value="1"/>
</dbReference>
<dbReference type="SMART" id="SM00355">
    <property type="entry name" value="ZnF_C2H2"/>
    <property type="match status" value="3"/>
</dbReference>
<evidence type="ECO:0000256" key="2">
    <source>
        <dbReference type="ARBA" id="ARBA00022723"/>
    </source>
</evidence>
<keyword evidence="4" id="KW-0862">Zinc</keyword>
<keyword evidence="6" id="KW-0804">Transcription</keyword>
<dbReference type="Pfam" id="PF00096">
    <property type="entry name" value="zf-C2H2"/>
    <property type="match status" value="1"/>
</dbReference>
<accession>A0A316V1R8</accession>
<gene>
    <name evidence="10" type="ORF">BDZ90DRAFT_106742</name>
</gene>
<reference evidence="10 11" key="1">
    <citation type="journal article" date="2018" name="Mol. Biol. Evol.">
        <title>Broad Genomic Sampling Reveals a Smut Pathogenic Ancestry of the Fungal Clade Ustilaginomycotina.</title>
        <authorList>
            <person name="Kijpornyongpan T."/>
            <person name="Mondo S.J."/>
            <person name="Barry K."/>
            <person name="Sandor L."/>
            <person name="Lee J."/>
            <person name="Lipzen A."/>
            <person name="Pangilinan J."/>
            <person name="LaButti K."/>
            <person name="Hainaut M."/>
            <person name="Henrissat B."/>
            <person name="Grigoriev I.V."/>
            <person name="Spatafora J.W."/>
            <person name="Aime M.C."/>
        </authorList>
    </citation>
    <scope>NUCLEOTIDE SEQUENCE [LARGE SCALE GENOMIC DNA]</scope>
    <source>
        <strain evidence="10 11">MCA 5214</strain>
    </source>
</reference>
<sequence length="193" mass="22121">MKKHRDGKENERYWGTVPGCNKRYPTSASRSRHVTNHKRALEGVMHTCDECEKNFSTQAALNRHSCKPEKYKIVEKDGRFLCPVESCSSSFTTKGYAKKHVKDRHERKREAVECPPPQLVSRHQMCSIEAPLTRSSFLARSPLAPTSLQSFSGKVLKSEMLLSRHMVVHTERQRIPCPKAGRWVLFPHAASRH</sequence>
<dbReference type="Proteomes" id="UP000245884">
    <property type="component" value="Unassembled WGS sequence"/>
</dbReference>
<proteinExistence type="predicted"/>
<dbReference type="InterPro" id="IPR036236">
    <property type="entry name" value="Znf_C2H2_sf"/>
</dbReference>
<dbReference type="GeneID" id="37025015"/>
<dbReference type="EMBL" id="KZ819663">
    <property type="protein sequence ID" value="PWN29365.1"/>
    <property type="molecule type" value="Genomic_DNA"/>
</dbReference>
<dbReference type="PANTHER" id="PTHR46179">
    <property type="entry name" value="ZINC FINGER PROTEIN"/>
    <property type="match status" value="1"/>
</dbReference>
<evidence type="ECO:0000256" key="4">
    <source>
        <dbReference type="ARBA" id="ARBA00022833"/>
    </source>
</evidence>
<evidence type="ECO:0000313" key="10">
    <source>
        <dbReference type="EMBL" id="PWN29365.1"/>
    </source>
</evidence>
<dbReference type="PROSITE" id="PS50157">
    <property type="entry name" value="ZINC_FINGER_C2H2_2"/>
    <property type="match status" value="2"/>
</dbReference>
<keyword evidence="5" id="KW-0805">Transcription regulation</keyword>
<evidence type="ECO:0000256" key="8">
    <source>
        <dbReference type="PROSITE-ProRule" id="PRU00042"/>
    </source>
</evidence>
<evidence type="ECO:0000259" key="9">
    <source>
        <dbReference type="PROSITE" id="PS50157"/>
    </source>
</evidence>
<evidence type="ECO:0000256" key="5">
    <source>
        <dbReference type="ARBA" id="ARBA00023015"/>
    </source>
</evidence>
<dbReference type="Gene3D" id="3.30.160.60">
    <property type="entry name" value="Classic Zinc Finger"/>
    <property type="match status" value="2"/>
</dbReference>
<evidence type="ECO:0000313" key="11">
    <source>
        <dbReference type="Proteomes" id="UP000245884"/>
    </source>
</evidence>
<dbReference type="GO" id="GO:0006357">
    <property type="term" value="P:regulation of transcription by RNA polymerase II"/>
    <property type="evidence" value="ECO:0007669"/>
    <property type="project" value="TreeGrafter"/>
</dbReference>
<keyword evidence="2" id="KW-0479">Metal-binding</keyword>
<dbReference type="RefSeq" id="XP_025363977.1">
    <property type="nucleotide sequence ID" value="XM_025503192.1"/>
</dbReference>
<evidence type="ECO:0000256" key="7">
    <source>
        <dbReference type="ARBA" id="ARBA00023242"/>
    </source>
</evidence>
<protein>
    <recommendedName>
        <fullName evidence="9">C2H2-type domain-containing protein</fullName>
    </recommendedName>
</protein>
<dbReference type="InterPro" id="IPR051061">
    <property type="entry name" value="Zinc_finger_trans_reg"/>
</dbReference>
<name>A0A316V1R8_9BASI</name>
<dbReference type="GO" id="GO:0008270">
    <property type="term" value="F:zinc ion binding"/>
    <property type="evidence" value="ECO:0007669"/>
    <property type="project" value="UniProtKB-KW"/>
</dbReference>
<dbReference type="PROSITE" id="PS00028">
    <property type="entry name" value="ZINC_FINGER_C2H2_1"/>
    <property type="match status" value="1"/>
</dbReference>
<dbReference type="GO" id="GO:0005634">
    <property type="term" value="C:nucleus"/>
    <property type="evidence" value="ECO:0007669"/>
    <property type="project" value="UniProtKB-SubCell"/>
</dbReference>
<evidence type="ECO:0000256" key="6">
    <source>
        <dbReference type="ARBA" id="ARBA00023163"/>
    </source>
</evidence>
<feature type="domain" description="C2H2-type" evidence="9">
    <location>
        <begin position="80"/>
        <end position="110"/>
    </location>
</feature>
<dbReference type="InterPro" id="IPR013087">
    <property type="entry name" value="Znf_C2H2_type"/>
</dbReference>
<evidence type="ECO:0000256" key="3">
    <source>
        <dbReference type="ARBA" id="ARBA00022771"/>
    </source>
</evidence>
<keyword evidence="11" id="KW-1185">Reference proteome</keyword>
<evidence type="ECO:0000256" key="1">
    <source>
        <dbReference type="ARBA" id="ARBA00004123"/>
    </source>
</evidence>
<dbReference type="SUPFAM" id="SSF57667">
    <property type="entry name" value="beta-beta-alpha zinc fingers"/>
    <property type="match status" value="1"/>
</dbReference>
<feature type="domain" description="C2H2-type" evidence="9">
    <location>
        <begin position="46"/>
        <end position="64"/>
    </location>
</feature>
<organism evidence="10 11">
    <name type="scientific">Jaminaea rosea</name>
    <dbReference type="NCBI Taxonomy" id="1569628"/>
    <lineage>
        <taxon>Eukaryota</taxon>
        <taxon>Fungi</taxon>
        <taxon>Dikarya</taxon>
        <taxon>Basidiomycota</taxon>
        <taxon>Ustilaginomycotina</taxon>
        <taxon>Exobasidiomycetes</taxon>
        <taxon>Microstromatales</taxon>
        <taxon>Microstromatales incertae sedis</taxon>
        <taxon>Jaminaea</taxon>
    </lineage>
</organism>
<comment type="subcellular location">
    <subcellularLocation>
        <location evidence="1">Nucleus</location>
    </subcellularLocation>
</comment>
<keyword evidence="7" id="KW-0539">Nucleus</keyword>